<reference evidence="7 8" key="1">
    <citation type="journal article" date="2018" name="Genome Announc.">
        <title>Ignatzschineria cameli sp. nov., isolated from necrotic foot tissue of dromedaries (Camelus dromedarius) and associated maggots (Wohlfahrtia species) in Dubai.</title>
        <authorList>
            <person name="Tsang C.C."/>
            <person name="Tang J.Y."/>
            <person name="Fong J.Y."/>
            <person name="Kinne J."/>
            <person name="Lee H.H."/>
            <person name="Joseph M."/>
            <person name="Jose S."/>
            <person name="Schuster R.K."/>
            <person name="Tang Y."/>
            <person name="Sivakumar S."/>
            <person name="Chen J.H."/>
            <person name="Teng J.L."/>
            <person name="Lau S.K."/>
            <person name="Wernery U."/>
            <person name="Woo P.C."/>
        </authorList>
    </citation>
    <scope>NUCLEOTIDE SEQUENCE [LARGE SCALE GENOMIC DNA]</scope>
    <source>
        <strain evidence="7 8">KCTC 22643</strain>
    </source>
</reference>
<dbReference type="Gene3D" id="3.40.50.970">
    <property type="match status" value="2"/>
</dbReference>
<dbReference type="Pfam" id="PF00205">
    <property type="entry name" value="TPP_enzyme_M"/>
    <property type="match status" value="1"/>
</dbReference>
<dbReference type="InterPro" id="IPR000399">
    <property type="entry name" value="TPP-bd_CS"/>
</dbReference>
<keyword evidence="7" id="KW-0830">Ubiquinone</keyword>
<dbReference type="Pfam" id="PF02775">
    <property type="entry name" value="TPP_enzyme_C"/>
    <property type="match status" value="1"/>
</dbReference>
<dbReference type="InterPro" id="IPR011766">
    <property type="entry name" value="TPP_enzyme_TPP-bd"/>
</dbReference>
<evidence type="ECO:0000256" key="1">
    <source>
        <dbReference type="ARBA" id="ARBA00007812"/>
    </source>
</evidence>
<evidence type="ECO:0000256" key="3">
    <source>
        <dbReference type="RuleBase" id="RU362132"/>
    </source>
</evidence>
<dbReference type="Proteomes" id="UP000244948">
    <property type="component" value="Unassembled WGS sequence"/>
</dbReference>
<keyword evidence="8" id="KW-1185">Reference proteome</keyword>
<protein>
    <submittedName>
        <fullName evidence="7">Ubiquinone-dependent pyruvate dehydrogenase</fullName>
    </submittedName>
</protein>
<dbReference type="GO" id="GO:0000287">
    <property type="term" value="F:magnesium ion binding"/>
    <property type="evidence" value="ECO:0007669"/>
    <property type="project" value="InterPro"/>
</dbReference>
<dbReference type="InterPro" id="IPR047211">
    <property type="entry name" value="POXB-like"/>
</dbReference>
<dbReference type="InterPro" id="IPR047210">
    <property type="entry name" value="TPP_PYR_POXB-like"/>
</dbReference>
<proteinExistence type="inferred from homology"/>
<dbReference type="GO" id="GO:0019752">
    <property type="term" value="P:carboxylic acid metabolic process"/>
    <property type="evidence" value="ECO:0007669"/>
    <property type="project" value="UniProtKB-ARBA"/>
</dbReference>
<comment type="similarity">
    <text evidence="1 3">Belongs to the TPP enzyme family.</text>
</comment>
<dbReference type="InterPro" id="IPR029035">
    <property type="entry name" value="DHS-like_NAD/FAD-binding_dom"/>
</dbReference>
<dbReference type="PANTHER" id="PTHR42981">
    <property type="entry name" value="PYRUVATE DEHYDROGENASE [UBIQUINONE]"/>
    <property type="match status" value="1"/>
</dbReference>
<dbReference type="SUPFAM" id="SSF52518">
    <property type="entry name" value="Thiamin diphosphate-binding fold (THDP-binding)"/>
    <property type="match status" value="2"/>
</dbReference>
<dbReference type="PROSITE" id="PS00187">
    <property type="entry name" value="TPP_ENZYMES"/>
    <property type="match status" value="1"/>
</dbReference>
<dbReference type="InterPro" id="IPR012001">
    <property type="entry name" value="Thiamin_PyroP_enz_TPP-bd_dom"/>
</dbReference>
<dbReference type="CDD" id="cd02014">
    <property type="entry name" value="TPP_POX"/>
    <property type="match status" value="1"/>
</dbReference>
<dbReference type="AlphaFoldDB" id="A0A2U2AI15"/>
<dbReference type="Gene3D" id="3.40.50.1220">
    <property type="entry name" value="TPP-binding domain"/>
    <property type="match status" value="1"/>
</dbReference>
<evidence type="ECO:0000259" key="5">
    <source>
        <dbReference type="Pfam" id="PF02775"/>
    </source>
</evidence>
<gene>
    <name evidence="7" type="ORF">DC082_10175</name>
</gene>
<evidence type="ECO:0000256" key="2">
    <source>
        <dbReference type="ARBA" id="ARBA00023052"/>
    </source>
</evidence>
<dbReference type="GO" id="GO:0030976">
    <property type="term" value="F:thiamine pyrophosphate binding"/>
    <property type="evidence" value="ECO:0007669"/>
    <property type="project" value="InterPro"/>
</dbReference>
<evidence type="ECO:0000259" key="6">
    <source>
        <dbReference type="Pfam" id="PF02776"/>
    </source>
</evidence>
<dbReference type="RefSeq" id="WP_109236874.1">
    <property type="nucleotide sequence ID" value="NZ_BMXZ01000006.1"/>
</dbReference>
<evidence type="ECO:0000313" key="8">
    <source>
        <dbReference type="Proteomes" id="UP000244948"/>
    </source>
</evidence>
<keyword evidence="7" id="KW-0670">Pyruvate</keyword>
<evidence type="ECO:0000313" key="7">
    <source>
        <dbReference type="EMBL" id="PWD82287.1"/>
    </source>
</evidence>
<dbReference type="GO" id="GO:0003824">
    <property type="term" value="F:catalytic activity"/>
    <property type="evidence" value="ECO:0007669"/>
    <property type="project" value="InterPro"/>
</dbReference>
<keyword evidence="2 3" id="KW-0786">Thiamine pyrophosphate</keyword>
<organism evidence="7 8">
    <name type="scientific">Ignatzschineria indica</name>
    <dbReference type="NCBI Taxonomy" id="472583"/>
    <lineage>
        <taxon>Bacteria</taxon>
        <taxon>Pseudomonadati</taxon>
        <taxon>Pseudomonadota</taxon>
        <taxon>Gammaproteobacteria</taxon>
        <taxon>Cardiobacteriales</taxon>
        <taxon>Ignatzschineriaceae</taxon>
        <taxon>Ignatzschineria</taxon>
    </lineage>
</organism>
<dbReference type="EMBL" id="QEWR01000008">
    <property type="protein sequence ID" value="PWD82287.1"/>
    <property type="molecule type" value="Genomic_DNA"/>
</dbReference>
<dbReference type="InterPro" id="IPR012000">
    <property type="entry name" value="Thiamin_PyroP_enz_cen_dom"/>
</dbReference>
<comment type="caution">
    <text evidence="7">The sequence shown here is derived from an EMBL/GenBank/DDBJ whole genome shotgun (WGS) entry which is preliminary data.</text>
</comment>
<feature type="domain" description="Thiamine pyrophosphate enzyme central" evidence="4">
    <location>
        <begin position="194"/>
        <end position="320"/>
    </location>
</feature>
<feature type="domain" description="Thiamine pyrophosphate enzyme N-terminal TPP-binding" evidence="6">
    <location>
        <begin position="5"/>
        <end position="119"/>
    </location>
</feature>
<accession>A0A2U2AI15</accession>
<feature type="domain" description="Thiamine pyrophosphate enzyme TPP-binding" evidence="5">
    <location>
        <begin position="381"/>
        <end position="527"/>
    </location>
</feature>
<sequence>MAKKKVAQIIVETLELFGVKRCYGVVGDTLNDVTNAMRFHTEIEWVHVRHEEVGGFAAGAESFMTKGLTACAGSCGPGSLHFINGLYESHRNGAPVVLIASQLPTAVLGTNFPQEVDYKPIYEGCSVYCEEVKNPHEAKRVIMTACQEALAKRGVAVVILPSDISATEVEDLPIRQLYQPKHPLIYPQESELVKLAKIINSGGKVGIYAGAGCEGAHEIVIALAERLKAPIAHTSRGKDFIEGENPYNVGMTGMMGIKSGYQMIEECDTLIILGADFAWSQFYPKHAKIVQIDRDPQKLGLRHGIELGLIGDIEPTLERLLPHLDQRESTEFLDRCRHLYQKTVKKLDKKAVAASEELIHPQYLTELLSEYAKKDAFATADGGSATVWLLRHFETLGTRRTLVSLKHGTMANAMPQAIGIQKSHPDRQVIALCGDGGMTMLMGDLLTIVQEKLPVKIVVINNGTLDFVELEMKADGMVNSYTDLQNPDFALMADSIGMKGFSAKGSHELEESVKAFLEHEGPALLDVHTSRLELIYPPHATPGNYLNMALYGAKAIIGGEGESFFGMLKDNYLRK</sequence>
<dbReference type="PANTHER" id="PTHR42981:SF2">
    <property type="entry name" value="PYRUVATE DEHYDROGENASE [UBIQUINONE]"/>
    <property type="match status" value="1"/>
</dbReference>
<dbReference type="InterPro" id="IPR047212">
    <property type="entry name" value="TPP_POXB-like"/>
</dbReference>
<dbReference type="Pfam" id="PF02776">
    <property type="entry name" value="TPP_enzyme_N"/>
    <property type="match status" value="1"/>
</dbReference>
<dbReference type="CDD" id="cd07039">
    <property type="entry name" value="TPP_PYR_POX"/>
    <property type="match status" value="1"/>
</dbReference>
<evidence type="ECO:0000259" key="4">
    <source>
        <dbReference type="Pfam" id="PF00205"/>
    </source>
</evidence>
<dbReference type="InterPro" id="IPR029061">
    <property type="entry name" value="THDP-binding"/>
</dbReference>
<name>A0A2U2AI15_9GAMM</name>
<dbReference type="SUPFAM" id="SSF52467">
    <property type="entry name" value="DHS-like NAD/FAD-binding domain"/>
    <property type="match status" value="1"/>
</dbReference>